<dbReference type="PROSITE" id="PS51057">
    <property type="entry name" value="PAIRED_2"/>
    <property type="match status" value="1"/>
</dbReference>
<evidence type="ECO:0000256" key="2">
    <source>
        <dbReference type="ARBA" id="ARBA00022473"/>
    </source>
</evidence>
<gene>
    <name evidence="11" type="primary">LOC110981961</name>
</gene>
<feature type="compositionally biased region" description="Polar residues" evidence="8">
    <location>
        <begin position="912"/>
        <end position="923"/>
    </location>
</feature>
<keyword evidence="7" id="KW-0539">Nucleus</keyword>
<feature type="region of interest" description="Disordered" evidence="8">
    <location>
        <begin position="234"/>
        <end position="261"/>
    </location>
</feature>
<evidence type="ECO:0000256" key="5">
    <source>
        <dbReference type="ARBA" id="ARBA00023125"/>
    </source>
</evidence>
<dbReference type="Gene3D" id="1.10.10.10">
    <property type="entry name" value="Winged helix-like DNA-binding domain superfamily/Winged helix DNA-binding domain"/>
    <property type="match status" value="2"/>
</dbReference>
<dbReference type="GO" id="GO:0000978">
    <property type="term" value="F:RNA polymerase II cis-regulatory region sequence-specific DNA binding"/>
    <property type="evidence" value="ECO:0007669"/>
    <property type="project" value="TreeGrafter"/>
</dbReference>
<dbReference type="InterPro" id="IPR036388">
    <property type="entry name" value="WH-like_DNA-bd_sf"/>
</dbReference>
<dbReference type="GO" id="GO:0005634">
    <property type="term" value="C:nucleus"/>
    <property type="evidence" value="ECO:0007669"/>
    <property type="project" value="UniProtKB-SubCell"/>
</dbReference>
<evidence type="ECO:0000256" key="4">
    <source>
        <dbReference type="ARBA" id="ARBA00023015"/>
    </source>
</evidence>
<dbReference type="Pfam" id="PF00292">
    <property type="entry name" value="PAX"/>
    <property type="match status" value="1"/>
</dbReference>
<dbReference type="KEGG" id="aplc:110981961"/>
<keyword evidence="6" id="KW-0804">Transcription</keyword>
<dbReference type="AlphaFoldDB" id="A0A8B7YTF2"/>
<accession>A0A8B7YTF2</accession>
<feature type="domain" description="Paired" evidence="9">
    <location>
        <begin position="326"/>
        <end position="452"/>
    </location>
</feature>
<sequence length="931" mass="98016">MSFDVAVESGNVPEKLHNWGQLNGKDLTVSADSSKAKCEASAAEQLPATGSQDIGTRPLGLVAPFNRNNLHAKRRPRLGRQRVNTQHMSKRKRSRGYAHDGLSMANLPASMFQPRPYLPVNTHPIMTQADMERALSAAGLALVNNTQASLARQQLLQSQQQRRLPLRCCSCSSCACSCHAERKATSDAGSQTCEEDLRPGAEPRPPAAPAAPTSQEPSSCQLPIDLSIKVQVVPPSDRNTQGEGTDGPIELTKAPRHSNGMAGGRKGVLKFHQMICDMQEANHVYTKDYESDDADIKPLLLNKLTESSPLPNGRGYHGKGSPSKMKCDGVNQLGGSFANGRPLPVHIRQLIVELSKKGVRSCDISRQLKVSHGCVSKILVRYQETGSIRPGVIGGSKPKVATSMVVDKIAEYKRDNPTIFAWEIRDKLLLEGMCTKESVPSVSSINRILRNKIVNGQVRHDLSLTTKNGADKMVNDPDHSPMASPTGGMASPIGSPTFRPNVLPQHQPPALTKQQIASMTDAQREQYAAFLQLAQSALASQVPANFLPFQGLPGAGGAAGPHQTMNMLTGPFVVPSSALPASSTSLASLPASTLAPPGLSVANPAPVSLHAPAATSSPLPSLVSALRGVTPVVTAATLPPPTSSPSATISADSVSTAVTESLMPATSMHSADSLIATAAAAAAIPQDETATDPPKVKEEEVATTLTQLSSPVAAMKSPMPILSHSAPMSQAQPMPYIHVAGPPGGGGTANLASLVGYSGGGVLVKDEATQRIFRLPFDSGNLSSETSNYYQQQLINMASESTQLNISSPPTLTPVSLMSTIKQENTGTPSRPAQHLIRTEQKSPKEAASAIHPVDDGTSSESAVLTELKPASVLGLQMPVSSSNSIIKPDPSSAYTQVGLSTLADVAQRSQSAFSTSQVQPNRSKAAGISM</sequence>
<organism evidence="10 11">
    <name type="scientific">Acanthaster planci</name>
    <name type="common">Crown-of-thorns starfish</name>
    <dbReference type="NCBI Taxonomy" id="133434"/>
    <lineage>
        <taxon>Eukaryota</taxon>
        <taxon>Metazoa</taxon>
        <taxon>Echinodermata</taxon>
        <taxon>Eleutherozoa</taxon>
        <taxon>Asterozoa</taxon>
        <taxon>Asteroidea</taxon>
        <taxon>Valvatacea</taxon>
        <taxon>Valvatida</taxon>
        <taxon>Acanthasteridae</taxon>
        <taxon>Acanthaster</taxon>
    </lineage>
</organism>
<dbReference type="InterPro" id="IPR009057">
    <property type="entry name" value="Homeodomain-like_sf"/>
</dbReference>
<keyword evidence="2" id="KW-0217">Developmental protein</keyword>
<dbReference type="FunFam" id="1.10.10.10:FF:000003">
    <property type="entry name" value="Paired box protein Pax-6"/>
    <property type="match status" value="1"/>
</dbReference>
<feature type="region of interest" description="Disordered" evidence="8">
    <location>
        <begin position="912"/>
        <end position="931"/>
    </location>
</feature>
<dbReference type="PRINTS" id="PR00027">
    <property type="entry name" value="PAIREDBOX"/>
</dbReference>
<dbReference type="SMART" id="SM00351">
    <property type="entry name" value="PAX"/>
    <property type="match status" value="1"/>
</dbReference>
<feature type="region of interest" description="Disordered" evidence="8">
    <location>
        <begin position="823"/>
        <end position="862"/>
    </location>
</feature>
<keyword evidence="10" id="KW-1185">Reference proteome</keyword>
<evidence type="ECO:0000256" key="3">
    <source>
        <dbReference type="ARBA" id="ARBA00022724"/>
    </source>
</evidence>
<dbReference type="OrthoDB" id="10427327at2759"/>
<evidence type="ECO:0000256" key="6">
    <source>
        <dbReference type="ARBA" id="ARBA00023163"/>
    </source>
</evidence>
<name>A0A8B7YTF2_ACAPL</name>
<keyword evidence="3" id="KW-0563">Paired box</keyword>
<dbReference type="GO" id="GO:0000981">
    <property type="term" value="F:DNA-binding transcription factor activity, RNA polymerase II-specific"/>
    <property type="evidence" value="ECO:0007669"/>
    <property type="project" value="TreeGrafter"/>
</dbReference>
<evidence type="ECO:0000256" key="1">
    <source>
        <dbReference type="ARBA" id="ARBA00004123"/>
    </source>
</evidence>
<comment type="subcellular location">
    <subcellularLocation>
        <location evidence="1">Nucleus</location>
    </subcellularLocation>
</comment>
<keyword evidence="4" id="KW-0805">Transcription regulation</keyword>
<evidence type="ECO:0000313" key="10">
    <source>
        <dbReference type="Proteomes" id="UP000694845"/>
    </source>
</evidence>
<proteinExistence type="predicted"/>
<reference evidence="11" key="1">
    <citation type="submission" date="2025-08" db="UniProtKB">
        <authorList>
            <consortium name="RefSeq"/>
        </authorList>
    </citation>
    <scope>IDENTIFICATION</scope>
</reference>
<feature type="region of interest" description="Disordered" evidence="8">
    <location>
        <begin position="187"/>
        <end position="220"/>
    </location>
</feature>
<dbReference type="SUPFAM" id="SSF46689">
    <property type="entry name" value="Homeodomain-like"/>
    <property type="match status" value="1"/>
</dbReference>
<dbReference type="PANTHER" id="PTHR45636:SF41">
    <property type="entry name" value="PAIRED BOX PROTEIN PAX-6-RELATED"/>
    <property type="match status" value="1"/>
</dbReference>
<dbReference type="CDD" id="cd00131">
    <property type="entry name" value="PAX"/>
    <property type="match status" value="1"/>
</dbReference>
<dbReference type="PANTHER" id="PTHR45636">
    <property type="entry name" value="PAIRED BOX PROTEIN PAX-6-RELATED-RELATED"/>
    <property type="match status" value="1"/>
</dbReference>
<dbReference type="InterPro" id="IPR001523">
    <property type="entry name" value="Paired_dom"/>
</dbReference>
<evidence type="ECO:0000313" key="11">
    <source>
        <dbReference type="RefSeq" id="XP_022095760.1"/>
    </source>
</evidence>
<evidence type="ECO:0000256" key="8">
    <source>
        <dbReference type="SAM" id="MobiDB-lite"/>
    </source>
</evidence>
<dbReference type="GeneID" id="110981961"/>
<dbReference type="RefSeq" id="XP_022095760.1">
    <property type="nucleotide sequence ID" value="XM_022240068.1"/>
</dbReference>
<dbReference type="InterPro" id="IPR043565">
    <property type="entry name" value="PAX_fam"/>
</dbReference>
<evidence type="ECO:0000259" key="9">
    <source>
        <dbReference type="PROSITE" id="PS51057"/>
    </source>
</evidence>
<protein>
    <submittedName>
        <fullName evidence="11">Uncharacterized protein LOC110981961 isoform X1</fullName>
    </submittedName>
</protein>
<dbReference type="Proteomes" id="UP000694845">
    <property type="component" value="Unplaced"/>
</dbReference>
<feature type="region of interest" description="Disordered" evidence="8">
    <location>
        <begin position="480"/>
        <end position="506"/>
    </location>
</feature>
<keyword evidence="5" id="KW-0238">DNA-binding</keyword>
<evidence type="ECO:0000256" key="7">
    <source>
        <dbReference type="ARBA" id="ARBA00023242"/>
    </source>
</evidence>